<accession>A0A1I0XKP6</accession>
<dbReference type="Proteomes" id="UP000198642">
    <property type="component" value="Unassembled WGS sequence"/>
</dbReference>
<dbReference type="AlphaFoldDB" id="A0A1I0XKP6"/>
<keyword evidence="2" id="KW-1185">Reference proteome</keyword>
<sequence>MAKRHKKLQNYQIGSVILREYGEFHIDMFKHYGMHPKRSFAGCYLPCVRDARDENESMAGGLAGNVTVIQKMCT</sequence>
<evidence type="ECO:0000313" key="2">
    <source>
        <dbReference type="Proteomes" id="UP000198642"/>
    </source>
</evidence>
<evidence type="ECO:0000313" key="1">
    <source>
        <dbReference type="EMBL" id="SFB00788.1"/>
    </source>
</evidence>
<protein>
    <submittedName>
        <fullName evidence="1">Uncharacterized protein</fullName>
    </submittedName>
</protein>
<reference evidence="1 2" key="1">
    <citation type="submission" date="2016-10" db="EMBL/GenBank/DDBJ databases">
        <authorList>
            <person name="de Groot N.N."/>
        </authorList>
    </citation>
    <scope>NUCLEOTIDE SEQUENCE [LARGE SCALE GENOMIC DNA]</scope>
    <source>
        <strain evidence="1 2">CGMCC 1.3702</strain>
    </source>
</reference>
<gene>
    <name evidence="1" type="ORF">SAMN04488072_10598</name>
</gene>
<name>A0A1I0XKP6_9BACI</name>
<proteinExistence type="predicted"/>
<organism evidence="1 2">
    <name type="scientific">Lentibacillus halodurans</name>
    <dbReference type="NCBI Taxonomy" id="237679"/>
    <lineage>
        <taxon>Bacteria</taxon>
        <taxon>Bacillati</taxon>
        <taxon>Bacillota</taxon>
        <taxon>Bacilli</taxon>
        <taxon>Bacillales</taxon>
        <taxon>Bacillaceae</taxon>
        <taxon>Lentibacillus</taxon>
    </lineage>
</organism>
<dbReference type="EMBL" id="FOJW01000005">
    <property type="protein sequence ID" value="SFB00788.1"/>
    <property type="molecule type" value="Genomic_DNA"/>
</dbReference>